<protein>
    <submittedName>
        <fullName evidence="2">Uncharacterized protein</fullName>
    </submittedName>
</protein>
<feature type="transmembrane region" description="Helical" evidence="1">
    <location>
        <begin position="182"/>
        <end position="203"/>
    </location>
</feature>
<proteinExistence type="predicted"/>
<dbReference type="RefSeq" id="WP_015684808.1">
    <property type="nucleotide sequence ID" value="NC_017082.1"/>
</dbReference>
<organism evidence="2 3">
    <name type="scientific">Bradyrhizobium cosmicum</name>
    <dbReference type="NCBI Taxonomy" id="1404864"/>
    <lineage>
        <taxon>Bacteria</taxon>
        <taxon>Pseudomonadati</taxon>
        <taxon>Pseudomonadota</taxon>
        <taxon>Alphaproteobacteria</taxon>
        <taxon>Hyphomicrobiales</taxon>
        <taxon>Nitrobacteraceae</taxon>
        <taxon>Bradyrhizobium</taxon>
    </lineage>
</organism>
<sequence>MKFSDNFEKLSRKTITPALFTIHTICCCISFVIVLQVYGYLHLFTWSSSRISEAALLSVPIAALAIAMIFASFSFGYLLSFYLYTVTLGYLWLTPFSQLDYDHRFPVISAIASTATFLAPMLFLKWPIKIKPAGSTRSLRWLVAAIIAATLAIIATGFLYNFKLIWLSEIYQFRDELKFPILLQYTMGIALGALLPFAFACCVEMRAHMLAATVLLLCVAFYPVTLTKTALFAPVWLCFLLLVSTYLEARIAVIMSLLGPIGVGLVLAALCREGLISESLFLNYFGTINFRMIAFPSVAIDVYNDFFSRHETTHFCQISLMKYLMACSYDEQPALIIARNYPVGNMNASLLATEGIASVGSALAPASAFLAGLILSVGNLTSKGLPPRFVILSSGIVTQAFLNVPLSIMMVTNGAALLFLLWYVMPRQPFAVASETGLKARV</sequence>
<feature type="transmembrane region" description="Helical" evidence="1">
    <location>
        <begin position="210"/>
        <end position="243"/>
    </location>
</feature>
<keyword evidence="1" id="KW-1133">Transmembrane helix</keyword>
<evidence type="ECO:0000256" key="1">
    <source>
        <dbReference type="SAM" id="Phobius"/>
    </source>
</evidence>
<feature type="transmembrane region" description="Helical" evidence="1">
    <location>
        <begin position="105"/>
        <end position="126"/>
    </location>
</feature>
<keyword evidence="1" id="KW-0472">Membrane</keyword>
<feature type="transmembrane region" description="Helical" evidence="1">
    <location>
        <begin position="401"/>
        <end position="425"/>
    </location>
</feature>
<dbReference type="EMBL" id="AP012279">
    <property type="protein sequence ID" value="BAL75479.1"/>
    <property type="molecule type" value="Genomic_DNA"/>
</dbReference>
<feature type="transmembrane region" description="Helical" evidence="1">
    <location>
        <begin position="20"/>
        <end position="43"/>
    </location>
</feature>
<dbReference type="KEGG" id="brs:S23_22660"/>
<feature type="transmembrane region" description="Helical" evidence="1">
    <location>
        <begin position="249"/>
        <end position="270"/>
    </location>
</feature>
<feature type="transmembrane region" description="Helical" evidence="1">
    <location>
        <begin position="356"/>
        <end position="380"/>
    </location>
</feature>
<evidence type="ECO:0000313" key="2">
    <source>
        <dbReference type="EMBL" id="BAL75479.1"/>
    </source>
</evidence>
<dbReference type="AlphaFoldDB" id="A0AAI8MBI6"/>
<dbReference type="Proteomes" id="UP000007886">
    <property type="component" value="Chromosome"/>
</dbReference>
<keyword evidence="1" id="KW-0812">Transmembrane</keyword>
<reference evidence="2 3" key="1">
    <citation type="journal article" date="2012" name="Microbes Environ.">
        <title>Complete genome sequence of Bradyrhizobium sp. S23321: insights into symbiosis evolution in soil oligotrophs.</title>
        <authorList>
            <person name="Okubo T."/>
            <person name="Tsukui T."/>
            <person name="Maita H."/>
            <person name="Okamoto S."/>
            <person name="Oshima K."/>
            <person name="Fujisawa T."/>
            <person name="Saito A."/>
            <person name="Futamata H."/>
            <person name="Hattori R."/>
            <person name="Shimomura Y."/>
            <person name="Haruta S."/>
            <person name="Morimoto S."/>
            <person name="Wang Y."/>
            <person name="Sakai Y."/>
            <person name="Hattori M."/>
            <person name="Aizawa S."/>
            <person name="Nagashima K.V.P."/>
            <person name="Masuda S."/>
            <person name="Hattori T."/>
            <person name="Yamashita A."/>
            <person name="Bao Z."/>
            <person name="Hayatsu M."/>
            <person name="Kajiya-Kanegae H."/>
            <person name="Yoshinaga I."/>
            <person name="Sakamoto K."/>
            <person name="Toyota K."/>
            <person name="Nakao M."/>
            <person name="Kohara M."/>
            <person name="Anda M."/>
            <person name="Niwa R."/>
            <person name="Jung-Hwan P."/>
            <person name="Sameshima-Saito R."/>
            <person name="Tokuda S."/>
            <person name="Yamamoto S."/>
            <person name="Yamamoto S."/>
            <person name="Yokoyama T."/>
            <person name="Akutsu T."/>
            <person name="Nakamura Y."/>
            <person name="Nakahira-Yanaka Y."/>
            <person name="Takada Hoshino Y."/>
            <person name="Hirakawa H."/>
            <person name="Mitsui H."/>
            <person name="Terasawa K."/>
            <person name="Itakura M."/>
            <person name="Sato S."/>
            <person name="Ikeda-Ohtsubo W."/>
            <person name="Sakakura N."/>
            <person name="Kaminuma E."/>
            <person name="Minamisawa K."/>
        </authorList>
    </citation>
    <scope>NUCLEOTIDE SEQUENCE [LARGE SCALE GENOMIC DNA]</scope>
    <source>
        <strain evidence="2 3">S23321</strain>
    </source>
</reference>
<accession>A0AAI8MBI6</accession>
<feature type="transmembrane region" description="Helical" evidence="1">
    <location>
        <begin position="55"/>
        <end position="85"/>
    </location>
</feature>
<feature type="transmembrane region" description="Helical" evidence="1">
    <location>
        <begin position="282"/>
        <end position="300"/>
    </location>
</feature>
<feature type="transmembrane region" description="Helical" evidence="1">
    <location>
        <begin position="138"/>
        <end position="162"/>
    </location>
</feature>
<gene>
    <name evidence="2" type="ORF">S23_22660</name>
</gene>
<keyword evidence="3" id="KW-1185">Reference proteome</keyword>
<evidence type="ECO:0000313" key="3">
    <source>
        <dbReference type="Proteomes" id="UP000007886"/>
    </source>
</evidence>
<name>A0AAI8MBI6_9BRAD</name>